<evidence type="ECO:0000313" key="3">
    <source>
        <dbReference type="Proteomes" id="UP000029500"/>
    </source>
</evidence>
<dbReference type="PANTHER" id="PTHR33169">
    <property type="entry name" value="PADR-FAMILY TRANSCRIPTIONAL REGULATOR"/>
    <property type="match status" value="1"/>
</dbReference>
<gene>
    <name evidence="2" type="ORF">PGRAT_10395</name>
</gene>
<dbReference type="OrthoDB" id="9808762at2"/>
<dbReference type="PANTHER" id="PTHR33169:SF14">
    <property type="entry name" value="TRANSCRIPTIONAL REGULATOR RV3488"/>
    <property type="match status" value="1"/>
</dbReference>
<evidence type="ECO:0000313" key="2">
    <source>
        <dbReference type="EMBL" id="AIQ67989.1"/>
    </source>
</evidence>
<feature type="domain" description="Transcription regulator PadR N-terminal" evidence="1">
    <location>
        <begin position="12"/>
        <end position="88"/>
    </location>
</feature>
<dbReference type="Pfam" id="PF03551">
    <property type="entry name" value="PadR"/>
    <property type="match status" value="1"/>
</dbReference>
<dbReference type="Proteomes" id="UP000029500">
    <property type="component" value="Chromosome"/>
</dbReference>
<dbReference type="HOGENOM" id="CLU_089258_4_3_9"/>
<dbReference type="STRING" id="189425.PGRAT_10395"/>
<organism evidence="2 3">
    <name type="scientific">Paenibacillus graminis</name>
    <dbReference type="NCBI Taxonomy" id="189425"/>
    <lineage>
        <taxon>Bacteria</taxon>
        <taxon>Bacillati</taxon>
        <taxon>Bacillota</taxon>
        <taxon>Bacilli</taxon>
        <taxon>Bacillales</taxon>
        <taxon>Paenibacillaceae</taxon>
        <taxon>Paenibacillus</taxon>
    </lineage>
</organism>
<keyword evidence="3" id="KW-1185">Reference proteome</keyword>
<accession>A0A089NG51</accession>
<name>A0A089NG51_9BACL</name>
<dbReference type="AlphaFoldDB" id="A0A089NG51"/>
<dbReference type="Gene3D" id="1.10.10.10">
    <property type="entry name" value="Winged helix-like DNA-binding domain superfamily/Winged helix DNA-binding domain"/>
    <property type="match status" value="1"/>
</dbReference>
<dbReference type="SUPFAM" id="SSF46785">
    <property type="entry name" value="Winged helix' DNA-binding domain"/>
    <property type="match status" value="1"/>
</dbReference>
<proteinExistence type="predicted"/>
<sequence>MHTLSNVEFMLLQMIAEHCQASGYDIMKLVEQRGYKEWANIGTTSIYVGLKKLSDKGWISPETADEKSGKGPTPTRFALTEVGISKLRNEILDSLSSTRERDNRFDLGLAALPHIGKEEAVIALRKRLDFLGQASINIRQKYESQGGASLPLNVRALFLHPFSLIESEQAFVSRLIHELLEEASRHGQSY</sequence>
<dbReference type="InterPro" id="IPR036388">
    <property type="entry name" value="WH-like_DNA-bd_sf"/>
</dbReference>
<evidence type="ECO:0000259" key="1">
    <source>
        <dbReference type="Pfam" id="PF03551"/>
    </source>
</evidence>
<dbReference type="InterPro" id="IPR036390">
    <property type="entry name" value="WH_DNA-bd_sf"/>
</dbReference>
<dbReference type="InterPro" id="IPR005149">
    <property type="entry name" value="Tscrpt_reg_PadR_N"/>
</dbReference>
<dbReference type="eggNOG" id="COG1695">
    <property type="taxonomic scope" value="Bacteria"/>
</dbReference>
<dbReference type="RefSeq" id="WP_025705781.1">
    <property type="nucleotide sequence ID" value="NZ_CP009287.1"/>
</dbReference>
<dbReference type="KEGG" id="pgm:PGRAT_10395"/>
<protein>
    <submittedName>
        <fullName evidence="2">PadR family transcriptional regulator</fullName>
    </submittedName>
</protein>
<dbReference type="EMBL" id="CP009287">
    <property type="protein sequence ID" value="AIQ67989.1"/>
    <property type="molecule type" value="Genomic_DNA"/>
</dbReference>
<reference evidence="2 3" key="1">
    <citation type="submission" date="2014-08" db="EMBL/GenBank/DDBJ databases">
        <title>Comparative genomics of the Paenibacillus odorifer group.</title>
        <authorList>
            <person name="den Bakker H.C."/>
            <person name="Tsai Y.-C."/>
            <person name="Martin N."/>
            <person name="Korlach J."/>
            <person name="Wiedmann M."/>
        </authorList>
    </citation>
    <scope>NUCLEOTIDE SEQUENCE [LARGE SCALE GENOMIC DNA]</scope>
    <source>
        <strain evidence="2 3">DSM 15220</strain>
    </source>
</reference>
<dbReference type="InterPro" id="IPR052509">
    <property type="entry name" value="Metal_resp_DNA-bind_regulator"/>
</dbReference>